<evidence type="ECO:0000256" key="1">
    <source>
        <dbReference type="SAM" id="MobiDB-lite"/>
    </source>
</evidence>
<evidence type="ECO:0000313" key="3">
    <source>
        <dbReference type="Proteomes" id="UP000078142"/>
    </source>
</evidence>
<dbReference type="RefSeq" id="WP_064587126.1">
    <property type="nucleotide sequence ID" value="NZ_CP015852.1"/>
</dbReference>
<feature type="region of interest" description="Disordered" evidence="1">
    <location>
        <begin position="128"/>
        <end position="147"/>
    </location>
</feature>
<name>A0AAC9BSD0_9PSED</name>
<dbReference type="EMBL" id="CP015852">
    <property type="protein sequence ID" value="ANH97903.1"/>
    <property type="molecule type" value="Genomic_DNA"/>
</dbReference>
<protein>
    <submittedName>
        <fullName evidence="2">Uncharacterized protein</fullName>
    </submittedName>
</protein>
<accession>A0AAC9BSD0</accession>
<sequence length="329" mass="36659">MGKGIKMVSAVDTYNQPYTLENLQQKHDNHQTVPALLCDGGGCKVPVRFVPRGLRNNPGKEPSDRAAYIGLTAGAESDHKPGCKYDALGQLKTIIADQSDPDFIGAIDHGQFELRLLLLHNSLGGKSLAGSEHTPSSTGDSATRRPSVYQASGNKLDSYLRTTSDILKLRARCEADDVLKNNLILRFGDKKIRWSEFYFEPDRYEDAWKMAHRRGNQCHPFAIAGTVKQLKAPKDGGKQVNHYLNLHSEYNRADAEDIVNTFDISVGSTEAVWLAKFSEDTEIIMFGVWSVGSPRKNPYRKGTADKVTNFVNHGLTLYPKFHRQLLKVV</sequence>
<organism evidence="2 3">
    <name type="scientific">Pseudomonas koreensis</name>
    <dbReference type="NCBI Taxonomy" id="198620"/>
    <lineage>
        <taxon>Bacteria</taxon>
        <taxon>Pseudomonadati</taxon>
        <taxon>Pseudomonadota</taxon>
        <taxon>Gammaproteobacteria</taxon>
        <taxon>Pseudomonadales</taxon>
        <taxon>Pseudomonadaceae</taxon>
        <taxon>Pseudomonas</taxon>
    </lineage>
</organism>
<proteinExistence type="predicted"/>
<dbReference type="Proteomes" id="UP000078142">
    <property type="component" value="Chromosome"/>
</dbReference>
<dbReference type="AlphaFoldDB" id="A0AAC9BSD0"/>
<gene>
    <name evidence="2" type="ORF">A8L59_10925</name>
</gene>
<reference evidence="2 3" key="1">
    <citation type="submission" date="2016-05" db="EMBL/GenBank/DDBJ databases">
        <authorList>
            <person name="Wang S."/>
            <person name="Zhu B."/>
        </authorList>
    </citation>
    <scope>NUCLEOTIDE SEQUENCE [LARGE SCALE GENOMIC DNA]</scope>
    <source>
        <strain evidence="2 3">CRS05-R5</strain>
    </source>
</reference>
<dbReference type="GeneID" id="93488892"/>
<evidence type="ECO:0000313" key="2">
    <source>
        <dbReference type="EMBL" id="ANH97903.1"/>
    </source>
</evidence>